<feature type="region of interest" description="Disordered" evidence="1">
    <location>
        <begin position="41"/>
        <end position="78"/>
    </location>
</feature>
<dbReference type="Proteomes" id="UP001177670">
    <property type="component" value="Unassembled WGS sequence"/>
</dbReference>
<evidence type="ECO:0000313" key="2">
    <source>
        <dbReference type="EMBL" id="KAK1117422.1"/>
    </source>
</evidence>
<organism evidence="2 3">
    <name type="scientific">Melipona bicolor</name>
    <dbReference type="NCBI Taxonomy" id="60889"/>
    <lineage>
        <taxon>Eukaryota</taxon>
        <taxon>Metazoa</taxon>
        <taxon>Ecdysozoa</taxon>
        <taxon>Arthropoda</taxon>
        <taxon>Hexapoda</taxon>
        <taxon>Insecta</taxon>
        <taxon>Pterygota</taxon>
        <taxon>Neoptera</taxon>
        <taxon>Endopterygota</taxon>
        <taxon>Hymenoptera</taxon>
        <taxon>Apocrita</taxon>
        <taxon>Aculeata</taxon>
        <taxon>Apoidea</taxon>
        <taxon>Anthophila</taxon>
        <taxon>Apidae</taxon>
        <taxon>Melipona</taxon>
    </lineage>
</organism>
<feature type="compositionally biased region" description="Basic and acidic residues" evidence="1">
    <location>
        <begin position="41"/>
        <end position="53"/>
    </location>
</feature>
<gene>
    <name evidence="2" type="ORF">K0M31_016626</name>
</gene>
<dbReference type="AlphaFoldDB" id="A0AA40FE94"/>
<evidence type="ECO:0000256" key="1">
    <source>
        <dbReference type="SAM" id="MobiDB-lite"/>
    </source>
</evidence>
<name>A0AA40FE94_9HYME</name>
<dbReference type="EMBL" id="JAHYIQ010000051">
    <property type="protein sequence ID" value="KAK1117422.1"/>
    <property type="molecule type" value="Genomic_DNA"/>
</dbReference>
<keyword evidence="3" id="KW-1185">Reference proteome</keyword>
<comment type="caution">
    <text evidence="2">The sequence shown here is derived from an EMBL/GenBank/DDBJ whole genome shotgun (WGS) entry which is preliminary data.</text>
</comment>
<feature type="non-terminal residue" evidence="2">
    <location>
        <position position="78"/>
    </location>
</feature>
<sequence length="78" mass="8949">MKKASRVGIRSRLFQIFSQPLPAGWHALPEDLRGTLFRNREQPGSRQVSEHSHVNAISSDAPNARKRARRRTTESRSR</sequence>
<protein>
    <submittedName>
        <fullName evidence="2">Uncharacterized protein</fullName>
    </submittedName>
</protein>
<reference evidence="2" key="1">
    <citation type="submission" date="2021-10" db="EMBL/GenBank/DDBJ databases">
        <title>Melipona bicolor Genome sequencing and assembly.</title>
        <authorList>
            <person name="Araujo N.S."/>
            <person name="Arias M.C."/>
        </authorList>
    </citation>
    <scope>NUCLEOTIDE SEQUENCE</scope>
    <source>
        <strain evidence="2">USP_2M_L1-L4_2017</strain>
        <tissue evidence="2">Whole body</tissue>
    </source>
</reference>
<proteinExistence type="predicted"/>
<accession>A0AA40FE94</accession>
<evidence type="ECO:0000313" key="3">
    <source>
        <dbReference type="Proteomes" id="UP001177670"/>
    </source>
</evidence>